<evidence type="ECO:0000313" key="11">
    <source>
        <dbReference type="RefSeq" id="XP_030382853.1"/>
    </source>
</evidence>
<dbReference type="InterPro" id="IPR051475">
    <property type="entry name" value="Diverse_Ion_Transporter"/>
</dbReference>
<keyword evidence="5 7" id="KW-0472">Membrane</keyword>
<evidence type="ECO:0000313" key="10">
    <source>
        <dbReference type="RefSeq" id="XP_030382852.1"/>
    </source>
</evidence>
<dbReference type="RefSeq" id="XP_030382852.1">
    <property type="nucleotide sequence ID" value="XM_030526992.1"/>
</dbReference>
<sequence>MRMKMTKRFWLHRQESTKSDNFPKPNEVTEGALQVWRTLPERIRQDPSLASFRQEHERLHGDADALPPERVGDEPQDQNGHDKVTANVFTQIGINVTNEAGQVRVLDGRDVENNNDDQQDEPETHGTSKLRTYLTWFKITILVGVWCLFTAFLMSNNEHVDQLSLISVPRNGSTKVFPITTATLQRIGLGLCGPFRLQENELQLNDSKPLPVLQVQVTRSYYDTYGNELYKELASQPWLLDVVYSELIDNTKDTKKSRTFELTPSDSQWLSLTNSTELNFEFSSTIDGELPLQLNVDESPIYKKHGVIYAAVVLCGLYVMIIWEIVNRTFAAIIASTLSVGILAALNSRPSMATIMGWIDVETLLLLFGMMILVAILSETGVFDYLAVYAYKITNGHVWPLINCLCLFTAILSSFLDNVTTVLLMTPVTIRLCEVMSLNPVPILMCMVIYSNIGGALTPVGDPPNVIIASNSYISKNGVNFAIFTLHMLPGVLLVMIQTYIQLRFKFRNISDLQFKDSPEVEELRHEIHVWKRAAASLSAYSKDEELVRQTLMKKVNRLKRSLKKRMTSVIEPAPNYEQTLANLQAKYPIRNKQLLIKCTAALVFVISLFFLHSVPELQRLSLGWTALLGAIFLIILADIEDMEAILARVEWSTLLFFAALFILMEALTELGLIDWIGNMTEGIILGVGEEHRLMVAILIILWVSAIASAFVDNIPLTTMMVKITISLAQNSTLNLPLQPLVWALALGACLGGNGTLIGASANVVCAGVAEQHGYKFTFLQFFKVGFPIMIGSIVVTTGYLLFSHSLFAWH</sequence>
<name>A0A6J2U6S1_DROLE</name>
<evidence type="ECO:0000256" key="2">
    <source>
        <dbReference type="ARBA" id="ARBA00022448"/>
    </source>
</evidence>
<dbReference type="Proteomes" id="UP000504634">
    <property type="component" value="Unplaced"/>
</dbReference>
<feature type="transmembrane region" description="Helical" evidence="7">
    <location>
        <begin position="621"/>
        <end position="640"/>
    </location>
</feature>
<gene>
    <name evidence="10 11" type="primary">LOC115630435</name>
</gene>
<feature type="transmembrane region" description="Helical" evidence="7">
    <location>
        <begin position="441"/>
        <end position="461"/>
    </location>
</feature>
<keyword evidence="9" id="KW-1185">Reference proteome</keyword>
<evidence type="ECO:0000313" key="9">
    <source>
        <dbReference type="Proteomes" id="UP000504634"/>
    </source>
</evidence>
<feature type="transmembrane region" description="Helical" evidence="7">
    <location>
        <begin position="481"/>
        <end position="501"/>
    </location>
</feature>
<evidence type="ECO:0000256" key="5">
    <source>
        <dbReference type="ARBA" id="ARBA00023136"/>
    </source>
</evidence>
<protein>
    <submittedName>
        <fullName evidence="10 11">P protein isoform X1</fullName>
    </submittedName>
</protein>
<feature type="region of interest" description="Disordered" evidence="6">
    <location>
        <begin position="54"/>
        <end position="80"/>
    </location>
</feature>
<accession>A0A6J2U6S1</accession>
<proteinExistence type="predicted"/>
<evidence type="ECO:0000259" key="8">
    <source>
        <dbReference type="Pfam" id="PF03600"/>
    </source>
</evidence>
<evidence type="ECO:0000256" key="3">
    <source>
        <dbReference type="ARBA" id="ARBA00022692"/>
    </source>
</evidence>
<dbReference type="RefSeq" id="XP_030382853.1">
    <property type="nucleotide sequence ID" value="XM_030526993.1"/>
</dbReference>
<dbReference type="GO" id="GO:0016020">
    <property type="term" value="C:membrane"/>
    <property type="evidence" value="ECO:0007669"/>
    <property type="project" value="UniProtKB-SubCell"/>
</dbReference>
<dbReference type="PANTHER" id="PTHR43568:SF1">
    <property type="entry name" value="P PROTEIN"/>
    <property type="match status" value="1"/>
</dbReference>
<dbReference type="PANTHER" id="PTHR43568">
    <property type="entry name" value="P PROTEIN"/>
    <property type="match status" value="1"/>
</dbReference>
<feature type="transmembrane region" description="Helical" evidence="7">
    <location>
        <begin position="782"/>
        <end position="803"/>
    </location>
</feature>
<dbReference type="CDD" id="cd01116">
    <property type="entry name" value="P_permease"/>
    <property type="match status" value="1"/>
</dbReference>
<dbReference type="CTD" id="249663"/>
<comment type="subcellular location">
    <subcellularLocation>
        <location evidence="1">Membrane</location>
        <topology evidence="1">Multi-pass membrane protein</topology>
    </subcellularLocation>
</comment>
<evidence type="ECO:0000256" key="1">
    <source>
        <dbReference type="ARBA" id="ARBA00004141"/>
    </source>
</evidence>
<keyword evidence="4 7" id="KW-1133">Transmembrane helix</keyword>
<feature type="transmembrane region" description="Helical" evidence="7">
    <location>
        <begin position="136"/>
        <end position="156"/>
    </location>
</feature>
<organism evidence="9 10">
    <name type="scientific">Drosophila lebanonensis</name>
    <name type="common">Fruit fly</name>
    <name type="synonym">Scaptodrosophila lebanonensis</name>
    <dbReference type="NCBI Taxonomy" id="7225"/>
    <lineage>
        <taxon>Eukaryota</taxon>
        <taxon>Metazoa</taxon>
        <taxon>Ecdysozoa</taxon>
        <taxon>Arthropoda</taxon>
        <taxon>Hexapoda</taxon>
        <taxon>Insecta</taxon>
        <taxon>Pterygota</taxon>
        <taxon>Neoptera</taxon>
        <taxon>Endopterygota</taxon>
        <taxon>Diptera</taxon>
        <taxon>Brachycera</taxon>
        <taxon>Muscomorpha</taxon>
        <taxon>Ephydroidea</taxon>
        <taxon>Drosophilidae</taxon>
        <taxon>Scaptodrosophila</taxon>
    </lineage>
</organism>
<dbReference type="GO" id="GO:0055085">
    <property type="term" value="P:transmembrane transport"/>
    <property type="evidence" value="ECO:0007669"/>
    <property type="project" value="InterPro"/>
</dbReference>
<dbReference type="OrthoDB" id="442352at2759"/>
<feature type="transmembrane region" description="Helical" evidence="7">
    <location>
        <begin position="694"/>
        <end position="712"/>
    </location>
</feature>
<dbReference type="InterPro" id="IPR004680">
    <property type="entry name" value="Cit_transptr-like_dom"/>
</dbReference>
<feature type="transmembrane region" description="Helical" evidence="7">
    <location>
        <begin position="358"/>
        <end position="378"/>
    </location>
</feature>
<evidence type="ECO:0000256" key="6">
    <source>
        <dbReference type="SAM" id="MobiDB-lite"/>
    </source>
</evidence>
<reference evidence="10 11" key="1">
    <citation type="submission" date="2025-04" db="UniProtKB">
        <authorList>
            <consortium name="RefSeq"/>
        </authorList>
    </citation>
    <scope>IDENTIFICATION</scope>
    <source>
        <strain evidence="10 11">11010-0011.00</strain>
        <tissue evidence="10 11">Whole body</tissue>
    </source>
</reference>
<dbReference type="GeneID" id="115630435"/>
<feature type="transmembrane region" description="Helical" evidence="7">
    <location>
        <begin position="398"/>
        <end position="420"/>
    </location>
</feature>
<keyword evidence="3 7" id="KW-0812">Transmembrane</keyword>
<feature type="transmembrane region" description="Helical" evidence="7">
    <location>
        <begin position="329"/>
        <end position="346"/>
    </location>
</feature>
<feature type="domain" description="Citrate transporter-like" evidence="8">
    <location>
        <begin position="318"/>
        <end position="748"/>
    </location>
</feature>
<feature type="transmembrane region" description="Helical" evidence="7">
    <location>
        <begin position="595"/>
        <end position="615"/>
    </location>
</feature>
<dbReference type="AlphaFoldDB" id="A0A6J2U6S1"/>
<evidence type="ECO:0000256" key="4">
    <source>
        <dbReference type="ARBA" id="ARBA00022989"/>
    </source>
</evidence>
<feature type="transmembrane region" description="Helical" evidence="7">
    <location>
        <begin position="306"/>
        <end position="323"/>
    </location>
</feature>
<evidence type="ECO:0000256" key="7">
    <source>
        <dbReference type="SAM" id="Phobius"/>
    </source>
</evidence>
<dbReference type="Pfam" id="PF03600">
    <property type="entry name" value="CitMHS"/>
    <property type="match status" value="1"/>
</dbReference>
<keyword evidence="2" id="KW-0813">Transport</keyword>
<feature type="compositionally biased region" description="Basic and acidic residues" evidence="6">
    <location>
        <begin position="54"/>
        <end position="63"/>
    </location>
</feature>
<feature type="transmembrane region" description="Helical" evidence="7">
    <location>
        <begin position="652"/>
        <end position="674"/>
    </location>
</feature>